<proteinExistence type="predicted"/>
<organism evidence="1 2">
    <name type="scientific">Aeromonas molluscorum 848</name>
    <dbReference type="NCBI Taxonomy" id="1268236"/>
    <lineage>
        <taxon>Bacteria</taxon>
        <taxon>Pseudomonadati</taxon>
        <taxon>Pseudomonadota</taxon>
        <taxon>Gammaproteobacteria</taxon>
        <taxon>Aeromonadales</taxon>
        <taxon>Aeromonadaceae</taxon>
        <taxon>Aeromonas</taxon>
    </lineage>
</organism>
<comment type="caution">
    <text evidence="1">The sequence shown here is derived from an EMBL/GenBank/DDBJ whole genome shotgun (WGS) entry which is preliminary data.</text>
</comment>
<feature type="non-terminal residue" evidence="1">
    <location>
        <position position="39"/>
    </location>
</feature>
<dbReference type="AlphaFoldDB" id="R1GPY7"/>
<dbReference type="Proteomes" id="UP000013526">
    <property type="component" value="Unassembled WGS sequence"/>
</dbReference>
<protein>
    <submittedName>
        <fullName evidence="1">Uncharacterized protein</fullName>
    </submittedName>
</protein>
<evidence type="ECO:0000313" key="2">
    <source>
        <dbReference type="Proteomes" id="UP000013526"/>
    </source>
</evidence>
<name>R1GPY7_9GAMM</name>
<sequence>MHPRFAKILDQLPTSLRDVVTPDVLGDDLPLASAKTRLQ</sequence>
<evidence type="ECO:0000313" key="1">
    <source>
        <dbReference type="EMBL" id="EOD53780.1"/>
    </source>
</evidence>
<gene>
    <name evidence="1" type="ORF">G113_17742</name>
</gene>
<keyword evidence="2" id="KW-1185">Reference proteome</keyword>
<reference evidence="1 2" key="1">
    <citation type="journal article" date="2013" name="Genome Announc.">
        <title>Draft Genome Sequence of Aeromonas molluscorum Strain 848TT, Isolated from Bivalve Molluscs.</title>
        <authorList>
            <person name="Spataro N."/>
            <person name="Farfan M."/>
            <person name="Albarral V."/>
            <person name="Sanglas A."/>
            <person name="Loren J.G."/>
            <person name="Fuste M.C."/>
            <person name="Bosch E."/>
        </authorList>
    </citation>
    <scope>NUCLEOTIDE SEQUENCE [LARGE SCALE GENOMIC DNA]</scope>
    <source>
        <strain evidence="1 2">848</strain>
    </source>
</reference>
<dbReference type="EMBL" id="AQGQ01000169">
    <property type="protein sequence ID" value="EOD53780.1"/>
    <property type="molecule type" value="Genomic_DNA"/>
</dbReference>
<accession>R1GPY7</accession>